<dbReference type="Proteomes" id="UP001377830">
    <property type="component" value="Chromosome"/>
</dbReference>
<sequence length="66" mass="7565">MHFIEPKAVYSHIPALTLNIIITPSGSRQAIFPLRLTGTCYVYRTLVYKNLVGKDRVIYSIQIWSP</sequence>
<proteinExistence type="predicted"/>
<organism evidence="1 2">
    <name type="scientific">Pectobacterium araliae</name>
    <dbReference type="NCBI Taxonomy" id="3073862"/>
    <lineage>
        <taxon>Bacteria</taxon>
        <taxon>Pseudomonadati</taxon>
        <taxon>Pseudomonadota</taxon>
        <taxon>Gammaproteobacteria</taxon>
        <taxon>Enterobacterales</taxon>
        <taxon>Pectobacteriaceae</taxon>
        <taxon>Pectobacterium</taxon>
    </lineage>
</organism>
<dbReference type="EMBL" id="AP028908">
    <property type="protein sequence ID" value="BES86656.1"/>
    <property type="molecule type" value="Genomic_DNA"/>
</dbReference>
<evidence type="ECO:0000313" key="1">
    <source>
        <dbReference type="EMBL" id="BES86656.1"/>
    </source>
</evidence>
<dbReference type="KEGG" id="parl:PEC302110_37530"/>
<dbReference type="AlphaFoldDB" id="A0AAN0MMZ3"/>
<name>A0AAN0MMZ3_9GAMM</name>
<reference evidence="2" key="1">
    <citation type="journal article" date="2024" name="Int. J. Syst. Evol. Microbiol.">
        <title>Pectobacterium araliae sp. nov., a pathogen causing bacterial soft rot of Japanese angelica tree in Japan.</title>
        <authorList>
            <person name="Sawada H."/>
            <person name="Someya N."/>
            <person name="Morohoshi T."/>
            <person name="Ono M."/>
            <person name="Satou M."/>
        </authorList>
    </citation>
    <scope>NUCLEOTIDE SEQUENCE [LARGE SCALE GENOMIC DNA]</scope>
    <source>
        <strain evidence="2">MAFF 302110</strain>
    </source>
</reference>
<keyword evidence="2" id="KW-1185">Reference proteome</keyword>
<evidence type="ECO:0000313" key="2">
    <source>
        <dbReference type="Proteomes" id="UP001377830"/>
    </source>
</evidence>
<accession>A0AAN0MMZ3</accession>
<gene>
    <name evidence="1" type="ORF">PEC302110_37530</name>
</gene>
<protein>
    <submittedName>
        <fullName evidence="1">Uncharacterized protein</fullName>
    </submittedName>
</protein>